<dbReference type="SUPFAM" id="SSF54001">
    <property type="entry name" value="Cysteine proteinases"/>
    <property type="match status" value="1"/>
</dbReference>
<dbReference type="EC" id="3.4.22.-" evidence="10"/>
<dbReference type="SUPFAM" id="SSF49758">
    <property type="entry name" value="Calpain large subunit, middle domain (domain III)"/>
    <property type="match status" value="1"/>
</dbReference>
<evidence type="ECO:0000256" key="3">
    <source>
        <dbReference type="ARBA" id="ARBA00022801"/>
    </source>
</evidence>
<dbReference type="GO" id="GO:0005737">
    <property type="term" value="C:cytoplasm"/>
    <property type="evidence" value="ECO:0007669"/>
    <property type="project" value="TreeGrafter"/>
</dbReference>
<dbReference type="Gene3D" id="2.60.120.40">
    <property type="match status" value="1"/>
</dbReference>
<dbReference type="InterPro" id="IPR038765">
    <property type="entry name" value="Papain-like_cys_pep_sf"/>
</dbReference>
<dbReference type="SUPFAM" id="SSF49842">
    <property type="entry name" value="TNF-like"/>
    <property type="match status" value="1"/>
</dbReference>
<dbReference type="AlphaFoldDB" id="A0A8S3UZD0"/>
<dbReference type="InterPro" id="IPR036213">
    <property type="entry name" value="Calpain_III_sf"/>
</dbReference>
<dbReference type="PROSITE" id="PS50871">
    <property type="entry name" value="C1Q"/>
    <property type="match status" value="1"/>
</dbReference>
<sequence>MDRKVTYKKQDYESIKKTCLKKGDLFSDTEFRPNNKSIFFSKIDDDIEWKRPMDLCRSPKLIEDFSPYDLREGQFGNMWFVTAIGALISKRERVNKVIPHLKKQEWKGVMEKQDYAGVFEFCFWRFGETITIVVDDKLPTKNNKLLFCQSETREVFWCGLLEKAYAKVYGDYESLTNVDAIDALVDFTGGVAERINLRNVNLKDEKRRVTLFGKLKADCENKALMICYIQCIPGERGKELPQGFVLGHGYSITHVKEIINDKTQGQGKLLMIRLANPWVKDEWNGPWSENSKEWQKLEPPLEAELQVSKDKGEFWMVFDDFLNHLTNVDICHIVKPSNEFILHSEWTGRSGGCDYTSQSFLSNRQFIIEIQKDEDELHVSLEQHDIQPIKSHTGRTLNTIGYSIMKVAENRLYRLHVPGKLIEKPDMIKTRSVFGKQVLSSGKYVIIPCTKDQKEHGPFLLRLYTHGKASVRELTEEGPSTIWPCLSLPSMVTTLVVMNVEKIEKPQGSTDESFTPKIVIQCEGEKVVSRIPLELNEKNEWETKSDFEQIKVTFYRKKPHHPIIMEVFNSNKIIDDFCCQARVTDNGGEEGKSVKCDVFGRKKEKYTQKPGYIHVFVQSNFTNKKTSLHNQYNAFRYKRSEDSCCKALQLETKFQKELFNSKISHLETKLDHLTEKLTALDNKYNSISNHDIAFSAQVSSLIPNIQPDATIFARVLLNQGNPSNGISVPLPVTYVFYSSILTKHKSALEIALYVNKNMKMMIYADARKALQYNNGMYAVVLRLNKGDQVRMKTWKHFGKIRFYIHDSCSTFSGFLIRR</sequence>
<feature type="domain" description="Calpain catalytic" evidence="8">
    <location>
        <begin position="25"/>
        <end position="334"/>
    </location>
</feature>
<dbReference type="GO" id="GO:0006508">
    <property type="term" value="P:proteolysis"/>
    <property type="evidence" value="ECO:0007669"/>
    <property type="project" value="UniProtKB-KW"/>
</dbReference>
<keyword evidence="2" id="KW-0645">Protease</keyword>
<feature type="active site" evidence="5">
    <location>
        <position position="276"/>
    </location>
</feature>
<evidence type="ECO:0000313" key="11">
    <source>
        <dbReference type="Proteomes" id="UP000683360"/>
    </source>
</evidence>
<gene>
    <name evidence="10" type="ORF">MEDL_59719</name>
</gene>
<dbReference type="Gene3D" id="3.90.70.10">
    <property type="entry name" value="Cysteine proteinases"/>
    <property type="match status" value="1"/>
</dbReference>
<feature type="domain" description="C1q" evidence="9">
    <location>
        <begin position="687"/>
        <end position="818"/>
    </location>
</feature>
<dbReference type="SMART" id="SM00720">
    <property type="entry name" value="calpain_III"/>
    <property type="match status" value="1"/>
</dbReference>
<dbReference type="Pfam" id="PF01067">
    <property type="entry name" value="Calpain_III"/>
    <property type="match status" value="1"/>
</dbReference>
<dbReference type="SMART" id="SM00110">
    <property type="entry name" value="C1Q"/>
    <property type="match status" value="1"/>
</dbReference>
<proteinExistence type="inferred from homology"/>
<dbReference type="EMBL" id="CAJPWZ010002915">
    <property type="protein sequence ID" value="CAG2247820.1"/>
    <property type="molecule type" value="Genomic_DNA"/>
</dbReference>
<dbReference type="InterPro" id="IPR022684">
    <property type="entry name" value="Calpain_cysteine_protease"/>
</dbReference>
<name>A0A8S3UZD0_MYTED</name>
<comment type="caution">
    <text evidence="6">Lacks conserved residue(s) required for the propagation of feature annotation.</text>
</comment>
<evidence type="ECO:0000256" key="1">
    <source>
        <dbReference type="ARBA" id="ARBA00007623"/>
    </source>
</evidence>
<keyword evidence="11" id="KW-1185">Reference proteome</keyword>
<evidence type="ECO:0000313" key="10">
    <source>
        <dbReference type="EMBL" id="CAG2247820.1"/>
    </source>
</evidence>
<organism evidence="10 11">
    <name type="scientific">Mytilus edulis</name>
    <name type="common">Blue mussel</name>
    <dbReference type="NCBI Taxonomy" id="6550"/>
    <lineage>
        <taxon>Eukaryota</taxon>
        <taxon>Metazoa</taxon>
        <taxon>Spiralia</taxon>
        <taxon>Lophotrochozoa</taxon>
        <taxon>Mollusca</taxon>
        <taxon>Bivalvia</taxon>
        <taxon>Autobranchia</taxon>
        <taxon>Pteriomorphia</taxon>
        <taxon>Mytilida</taxon>
        <taxon>Mytiloidea</taxon>
        <taxon>Mytilidae</taxon>
        <taxon>Mytilinae</taxon>
        <taxon>Mytilus</taxon>
    </lineage>
</organism>
<comment type="caution">
    <text evidence="10">The sequence shown here is derived from an EMBL/GenBank/DDBJ whole genome shotgun (WGS) entry which is preliminary data.</text>
</comment>
<dbReference type="Pfam" id="PF00648">
    <property type="entry name" value="Peptidase_C2"/>
    <property type="match status" value="1"/>
</dbReference>
<dbReference type="PROSITE" id="PS50203">
    <property type="entry name" value="CALPAIN_CAT"/>
    <property type="match status" value="1"/>
</dbReference>
<dbReference type="InterPro" id="IPR008983">
    <property type="entry name" value="Tumour_necrosis_fac-like_dom"/>
</dbReference>
<evidence type="ECO:0000256" key="4">
    <source>
        <dbReference type="ARBA" id="ARBA00022807"/>
    </source>
</evidence>
<evidence type="ECO:0000259" key="9">
    <source>
        <dbReference type="PROSITE" id="PS50871"/>
    </source>
</evidence>
<evidence type="ECO:0000256" key="2">
    <source>
        <dbReference type="ARBA" id="ARBA00022670"/>
    </source>
</evidence>
<dbReference type="PRINTS" id="PR00704">
    <property type="entry name" value="CALPAIN"/>
</dbReference>
<feature type="active site" evidence="5">
    <location>
        <position position="248"/>
    </location>
</feature>
<dbReference type="OrthoDB" id="424753at2759"/>
<dbReference type="GO" id="GO:0004198">
    <property type="term" value="F:calcium-dependent cysteine-type endopeptidase activity"/>
    <property type="evidence" value="ECO:0007669"/>
    <property type="project" value="InterPro"/>
</dbReference>
<evidence type="ECO:0000256" key="6">
    <source>
        <dbReference type="PROSITE-ProRule" id="PRU00239"/>
    </source>
</evidence>
<dbReference type="CDD" id="cd00044">
    <property type="entry name" value="CysPc"/>
    <property type="match status" value="1"/>
</dbReference>
<keyword evidence="7" id="KW-0175">Coiled coil</keyword>
<dbReference type="PANTHER" id="PTHR10183:SF379">
    <property type="entry name" value="CALPAIN-5"/>
    <property type="match status" value="1"/>
</dbReference>
<keyword evidence="4" id="KW-0788">Thiol protease</keyword>
<dbReference type="InterPro" id="IPR001073">
    <property type="entry name" value="C1q_dom"/>
</dbReference>
<dbReference type="InterPro" id="IPR001300">
    <property type="entry name" value="Peptidase_C2_calpain_cat"/>
</dbReference>
<comment type="similarity">
    <text evidence="1">Belongs to the peptidase C2 family.</text>
</comment>
<feature type="coiled-coil region" evidence="7">
    <location>
        <begin position="656"/>
        <end position="683"/>
    </location>
</feature>
<dbReference type="InterPro" id="IPR022682">
    <property type="entry name" value="Calpain_domain_III"/>
</dbReference>
<dbReference type="InterPro" id="IPR022683">
    <property type="entry name" value="Calpain_III"/>
</dbReference>
<evidence type="ECO:0000259" key="8">
    <source>
        <dbReference type="PROSITE" id="PS50203"/>
    </source>
</evidence>
<dbReference type="FunFam" id="3.90.70.10:FF:000114">
    <property type="entry name" value="Calpain a"/>
    <property type="match status" value="1"/>
</dbReference>
<dbReference type="SMART" id="SM00230">
    <property type="entry name" value="CysPc"/>
    <property type="match status" value="1"/>
</dbReference>
<keyword evidence="3 10" id="KW-0378">Hydrolase</keyword>
<reference evidence="10" key="1">
    <citation type="submission" date="2021-03" db="EMBL/GenBank/DDBJ databases">
        <authorList>
            <person name="Bekaert M."/>
        </authorList>
    </citation>
    <scope>NUCLEOTIDE SEQUENCE</scope>
</reference>
<evidence type="ECO:0000256" key="7">
    <source>
        <dbReference type="SAM" id="Coils"/>
    </source>
</evidence>
<dbReference type="Gene3D" id="2.60.120.380">
    <property type="match status" value="1"/>
</dbReference>
<accession>A0A8S3UZD0</accession>
<dbReference type="Proteomes" id="UP000683360">
    <property type="component" value="Unassembled WGS sequence"/>
</dbReference>
<dbReference type="PANTHER" id="PTHR10183">
    <property type="entry name" value="CALPAIN"/>
    <property type="match status" value="1"/>
</dbReference>
<dbReference type="Pfam" id="PF00386">
    <property type="entry name" value="C1q"/>
    <property type="match status" value="1"/>
</dbReference>
<evidence type="ECO:0000256" key="5">
    <source>
        <dbReference type="PIRSR" id="PIRSR622684-1"/>
    </source>
</evidence>
<protein>
    <submittedName>
        <fullName evidence="10">CAPN5</fullName>
        <ecNumber evidence="10">3.4.22.-</ecNumber>
    </submittedName>
</protein>